<dbReference type="eggNOG" id="ENOG50332NC">
    <property type="taxonomic scope" value="Bacteria"/>
</dbReference>
<dbReference type="HOGENOM" id="CLU_158541_0_0_9"/>
<sequence>MKQREWNMKRIVHTVSIILAVLLAAAGGYYGGRRSVQPLVGTTFYAVIEEIRENRLLVQGLEINDINGRGTFELAVGDKTELIWRGVPITVKDLRVGNTVSVTYIGEVLEISPAQVSDVLRIQLLDDETPY</sequence>
<accession>A8RRV7</accession>
<proteinExistence type="predicted"/>
<comment type="caution">
    <text evidence="1">The sequence shown here is derived from an EMBL/GenBank/DDBJ whole genome shotgun (WGS) entry which is preliminary data.</text>
</comment>
<gene>
    <name evidence="1" type="ORF">CLOBOL_03110</name>
</gene>
<evidence type="ECO:0000313" key="1">
    <source>
        <dbReference type="EMBL" id="EDP16346.1"/>
    </source>
</evidence>
<evidence type="ECO:0008006" key="3">
    <source>
        <dbReference type="Google" id="ProtNLM"/>
    </source>
</evidence>
<dbReference type="PaxDb" id="411902-CLOBOL_03110"/>
<dbReference type="EMBL" id="ABCC02000029">
    <property type="protein sequence ID" value="EDP16346.1"/>
    <property type="molecule type" value="Genomic_DNA"/>
</dbReference>
<name>A8RRV7_ENTBW</name>
<protein>
    <recommendedName>
        <fullName evidence="3">DUF3221 domain-containing protein</fullName>
    </recommendedName>
</protein>
<dbReference type="Proteomes" id="UP000005396">
    <property type="component" value="Unassembled WGS sequence"/>
</dbReference>
<reference evidence="1 2" key="1">
    <citation type="submission" date="2007-08" db="EMBL/GenBank/DDBJ databases">
        <authorList>
            <person name="Fulton L."/>
            <person name="Clifton S."/>
            <person name="Fulton B."/>
            <person name="Xu J."/>
            <person name="Minx P."/>
            <person name="Pepin K.H."/>
            <person name="Johnson M."/>
            <person name="Thiruvilangam P."/>
            <person name="Bhonagiri V."/>
            <person name="Nash W.E."/>
            <person name="Mardis E.R."/>
            <person name="Wilson R.K."/>
        </authorList>
    </citation>
    <scope>NUCLEOTIDE SEQUENCE [LARGE SCALE GENOMIC DNA]</scope>
    <source>
        <strain evidence="2">ATCC BAA-613 / DSM 15670 / CCUG 46953 / JCM 12243 / WAL 16351</strain>
    </source>
</reference>
<organism evidence="1 2">
    <name type="scientific">Enterocloster bolteae (strain ATCC BAA-613 / DSM 15670 / CCUG 46953 / JCM 12243 / WAL 16351)</name>
    <name type="common">Clostridium bolteae</name>
    <dbReference type="NCBI Taxonomy" id="411902"/>
    <lineage>
        <taxon>Bacteria</taxon>
        <taxon>Bacillati</taxon>
        <taxon>Bacillota</taxon>
        <taxon>Clostridia</taxon>
        <taxon>Lachnospirales</taxon>
        <taxon>Lachnospiraceae</taxon>
        <taxon>Enterocloster</taxon>
    </lineage>
</organism>
<dbReference type="AlphaFoldDB" id="A8RRV7"/>
<reference evidence="1 2" key="2">
    <citation type="submission" date="2007-09" db="EMBL/GenBank/DDBJ databases">
        <title>Draft genome sequence of Clostridium bolteae (ATCC BAA-613).</title>
        <authorList>
            <person name="Sudarsanam P."/>
            <person name="Ley R."/>
            <person name="Guruge J."/>
            <person name="Turnbaugh P.J."/>
            <person name="Mahowald M."/>
            <person name="Liep D."/>
            <person name="Gordon J."/>
        </authorList>
    </citation>
    <scope>NUCLEOTIDE SEQUENCE [LARGE SCALE GENOMIC DNA]</scope>
    <source>
        <strain evidence="2">ATCC BAA-613 / DSM 15670 / CCUG 46953 / JCM 12243 / WAL 16351</strain>
    </source>
</reference>
<evidence type="ECO:0000313" key="2">
    <source>
        <dbReference type="Proteomes" id="UP000005396"/>
    </source>
</evidence>